<keyword evidence="2" id="KW-0479">Metal-binding</keyword>
<protein>
    <recommendedName>
        <fullName evidence="3">Biotin and thiamin synthesis-associated domain-containing protein</fullName>
    </recommendedName>
</protein>
<accession>A0A6S6SV85</accession>
<dbReference type="GO" id="GO:0051539">
    <property type="term" value="F:4 iron, 4 sulfur cluster binding"/>
    <property type="evidence" value="ECO:0007669"/>
    <property type="project" value="UniProtKB-KW"/>
</dbReference>
<keyword evidence="2" id="KW-0408">Iron</keyword>
<sequence>AGGRELVFENDLASIFDSGANSIVIGNYLTTKGENSHKDISAINALGYEIATIKDCPGGH</sequence>
<feature type="non-terminal residue" evidence="4">
    <location>
        <position position="1"/>
    </location>
</feature>
<evidence type="ECO:0000256" key="2">
    <source>
        <dbReference type="ARBA" id="ARBA00022485"/>
    </source>
</evidence>
<evidence type="ECO:0000313" key="4">
    <source>
        <dbReference type="EMBL" id="CAA6807205.1"/>
    </source>
</evidence>
<evidence type="ECO:0000259" key="3">
    <source>
        <dbReference type="Pfam" id="PF06968"/>
    </source>
</evidence>
<feature type="domain" description="Biotin and thiamin synthesis-associated" evidence="3">
    <location>
        <begin position="1"/>
        <end position="49"/>
    </location>
</feature>
<gene>
    <name evidence="4" type="ORF">HELGO_WM36545</name>
</gene>
<proteinExistence type="predicted"/>
<reference evidence="4" key="1">
    <citation type="submission" date="2020-01" db="EMBL/GenBank/DDBJ databases">
        <authorList>
            <person name="Meier V. D."/>
            <person name="Meier V D."/>
        </authorList>
    </citation>
    <scope>NUCLEOTIDE SEQUENCE</scope>
    <source>
        <strain evidence="4">HLG_WM_MAG_12</strain>
    </source>
</reference>
<keyword evidence="2" id="KW-0411">Iron-sulfur</keyword>
<dbReference type="InterPro" id="IPR010722">
    <property type="entry name" value="BATS_dom"/>
</dbReference>
<evidence type="ECO:0000256" key="1">
    <source>
        <dbReference type="ARBA" id="ARBA00001966"/>
    </source>
</evidence>
<dbReference type="Gene3D" id="3.20.20.70">
    <property type="entry name" value="Aldolase class I"/>
    <property type="match status" value="1"/>
</dbReference>
<dbReference type="InterPro" id="IPR013785">
    <property type="entry name" value="Aldolase_TIM"/>
</dbReference>
<dbReference type="AlphaFoldDB" id="A0A6S6SV85"/>
<name>A0A6S6SV85_9BACT</name>
<dbReference type="EMBL" id="CACVAW010000025">
    <property type="protein sequence ID" value="CAA6807205.1"/>
    <property type="molecule type" value="Genomic_DNA"/>
</dbReference>
<dbReference type="Pfam" id="PF06968">
    <property type="entry name" value="BATS"/>
    <property type="match status" value="1"/>
</dbReference>
<keyword evidence="2" id="KW-0004">4Fe-4S</keyword>
<organism evidence="4">
    <name type="scientific">uncultured Campylobacterales bacterium</name>
    <dbReference type="NCBI Taxonomy" id="352960"/>
    <lineage>
        <taxon>Bacteria</taxon>
        <taxon>Pseudomonadati</taxon>
        <taxon>Campylobacterota</taxon>
        <taxon>Epsilonproteobacteria</taxon>
        <taxon>Campylobacterales</taxon>
        <taxon>environmental samples</taxon>
    </lineage>
</organism>
<comment type="cofactor">
    <cofactor evidence="1">
        <name>[4Fe-4S] cluster</name>
        <dbReference type="ChEBI" id="CHEBI:49883"/>
    </cofactor>
</comment>